<dbReference type="Proteomes" id="UP001163835">
    <property type="component" value="Unassembled WGS sequence"/>
</dbReference>
<keyword evidence="2" id="KW-1185">Reference proteome</keyword>
<evidence type="ECO:0000313" key="1">
    <source>
        <dbReference type="EMBL" id="KAJ3815481.1"/>
    </source>
</evidence>
<comment type="caution">
    <text evidence="1">The sequence shown here is derived from an EMBL/GenBank/DDBJ whole genome shotgun (WGS) entry which is preliminary data.</text>
</comment>
<protein>
    <submittedName>
        <fullName evidence="1">Acetoacetyl-CoA synthetase</fullName>
    </submittedName>
</protein>
<evidence type="ECO:0000313" key="2">
    <source>
        <dbReference type="Proteomes" id="UP001163835"/>
    </source>
</evidence>
<organism evidence="1 2">
    <name type="scientific">Lentinula aff. lateritia</name>
    <dbReference type="NCBI Taxonomy" id="2804960"/>
    <lineage>
        <taxon>Eukaryota</taxon>
        <taxon>Fungi</taxon>
        <taxon>Dikarya</taxon>
        <taxon>Basidiomycota</taxon>
        <taxon>Agaricomycotina</taxon>
        <taxon>Agaricomycetes</taxon>
        <taxon>Agaricomycetidae</taxon>
        <taxon>Agaricales</taxon>
        <taxon>Marasmiineae</taxon>
        <taxon>Omphalotaceae</taxon>
        <taxon>Lentinula</taxon>
    </lineage>
</organism>
<reference evidence="1" key="1">
    <citation type="submission" date="2022-09" db="EMBL/GenBank/DDBJ databases">
        <title>A Global Phylogenomic Analysis of the Shiitake Genus Lentinula.</title>
        <authorList>
            <consortium name="DOE Joint Genome Institute"/>
            <person name="Sierra-Patev S."/>
            <person name="Min B."/>
            <person name="Naranjo-Ortiz M."/>
            <person name="Looney B."/>
            <person name="Konkel Z."/>
            <person name="Slot J.C."/>
            <person name="Sakamoto Y."/>
            <person name="Steenwyk J.L."/>
            <person name="Rokas A."/>
            <person name="Carro J."/>
            <person name="Camarero S."/>
            <person name="Ferreira P."/>
            <person name="Molpeceres G."/>
            <person name="Ruiz-Duenas F.J."/>
            <person name="Serrano A."/>
            <person name="Henrissat B."/>
            <person name="Drula E."/>
            <person name="Hughes K.W."/>
            <person name="Mata J.L."/>
            <person name="Ishikawa N.K."/>
            <person name="Vargas-Isla R."/>
            <person name="Ushijima S."/>
            <person name="Smith C.A."/>
            <person name="Ahrendt S."/>
            <person name="Andreopoulos W."/>
            <person name="He G."/>
            <person name="Labutti K."/>
            <person name="Lipzen A."/>
            <person name="Ng V."/>
            <person name="Riley R."/>
            <person name="Sandor L."/>
            <person name="Barry K."/>
            <person name="Martinez A.T."/>
            <person name="Xiao Y."/>
            <person name="Gibbons J.G."/>
            <person name="Terashima K."/>
            <person name="Grigoriev I.V."/>
            <person name="Hibbett D.S."/>
        </authorList>
    </citation>
    <scope>NUCLEOTIDE SEQUENCE</scope>
    <source>
        <strain evidence="1">TMI1499</strain>
    </source>
</reference>
<accession>A0ACC1UFY7</accession>
<name>A0ACC1UFY7_9AGAR</name>
<gene>
    <name evidence="1" type="ORF">F5876DRAFT_30585</name>
</gene>
<proteinExistence type="predicted"/>
<sequence>MSPPASLLYQPSSTNTATQRFLDRINANYGLSLTSYSDLYQWSTTHIDEFWGSVWDETKILGHKGKLVVDKDAKPAENVPWFSEAQLNWAENMLQHRSTSKIALIQATEPTPENPNPELKRCSYAQLHTLVADLVSALLHHGVKAGDRIASYSSNCIENVAACLATTALGAIWVSAAADFGAQGVLERQVLITCPTCNLRCTYRFEQVQPKIIFAVDAVVYNGKVHNHIPKLKSLLSGLNEVVSTKPKVVVVYTGLEDTDKAEWDNTWVDWSAFIRQGQGVKLGRSEDGEIDWYRGSFNDPLWILFSSGTTGEPIVHRAGGMLLQARKELAICADLQPDDVFFYYTTTGWMMWNFLVGGLASGCTLVLYDGSPLRDPAFLWNLVDELGITIYGTSAKYIDHLSKKYKPREHHSLRTLRHIYSTGSPLAPQLFDWVYENIHPKILLGSITGGTDICSLFAGIMLPVYRGEIQCRMLGMAVEALSTDGTVNAPGVEGELVCVKPFPCMPVGFWPLPGFGSDEAVQAAQKRFQDAYFSGFQGVWYHGDHVLITQSRQGNAGGVVMLGRSDGVLNPGGIRFGSAELYDVIDTHFANIVEDCIAIGQSIDNGTDERVILFIKLSKDQELSPTLIDAIRAQIRHKRTPRHVPSKFIQVHDIPYTLNGKRVEVLVKKIINGAPLSSINPATLLNPESLEIYVKIGIELRREVCKD</sequence>
<dbReference type="EMBL" id="MU794949">
    <property type="protein sequence ID" value="KAJ3815481.1"/>
    <property type="molecule type" value="Genomic_DNA"/>
</dbReference>